<evidence type="ECO:0000313" key="1">
    <source>
        <dbReference type="EMBL" id="RXK54563.1"/>
    </source>
</evidence>
<name>A0A4Q1C6Q6_9BACT</name>
<reference evidence="1 2" key="1">
    <citation type="submission" date="2019-01" db="EMBL/GenBank/DDBJ databases">
        <title>Lacunisphaera sp. strain TWA-58.</title>
        <authorList>
            <person name="Chen W.-M."/>
        </authorList>
    </citation>
    <scope>NUCLEOTIDE SEQUENCE [LARGE SCALE GENOMIC DNA]</scope>
    <source>
        <strain evidence="1 2">TWA-58</strain>
    </source>
</reference>
<proteinExistence type="predicted"/>
<sequence>MKTAHLLLYCLAAVFLPADEPNLIPESGQPRLRKPGGFNLELLPKAFASNPRIEMTVYSERTAYGRTLRDPSPEHPVYYVAHSEGYKPMGSSPIRENPPAQEKIDALLQGVLAKRSFLPAREISHPPALALFYYWGSHSGLDVRDVMASPELISLRRRDILERARLVGGLDNVQKMARQMDEGIPIHERMAREQHLQYQAAHDLYYVVVSAYDFAALTRGERKLAWRTTLTVNDQGVSMRETLPPLIISAMDFFGRDTGESLALQRRINRGSVTLGPLIIIGTALPDPEPAPTK</sequence>
<dbReference type="RefSeq" id="WP_129045927.1">
    <property type="nucleotide sequence ID" value="NZ_SDHX01000001.1"/>
</dbReference>
<gene>
    <name evidence="1" type="ORF">ESB00_01290</name>
</gene>
<evidence type="ECO:0000313" key="2">
    <source>
        <dbReference type="Proteomes" id="UP000290218"/>
    </source>
</evidence>
<comment type="caution">
    <text evidence="1">The sequence shown here is derived from an EMBL/GenBank/DDBJ whole genome shotgun (WGS) entry which is preliminary data.</text>
</comment>
<dbReference type="OrthoDB" id="195879at2"/>
<organism evidence="1 2">
    <name type="scientific">Oleiharenicola lentus</name>
    <dbReference type="NCBI Taxonomy" id="2508720"/>
    <lineage>
        <taxon>Bacteria</taxon>
        <taxon>Pseudomonadati</taxon>
        <taxon>Verrucomicrobiota</taxon>
        <taxon>Opitutia</taxon>
        <taxon>Opitutales</taxon>
        <taxon>Opitutaceae</taxon>
        <taxon>Oleiharenicola</taxon>
    </lineage>
</organism>
<dbReference type="EMBL" id="SDHX01000001">
    <property type="protein sequence ID" value="RXK54563.1"/>
    <property type="molecule type" value="Genomic_DNA"/>
</dbReference>
<dbReference type="AlphaFoldDB" id="A0A4Q1C6Q6"/>
<dbReference type="Proteomes" id="UP000290218">
    <property type="component" value="Unassembled WGS sequence"/>
</dbReference>
<protein>
    <submittedName>
        <fullName evidence="1">Uncharacterized protein</fullName>
    </submittedName>
</protein>
<keyword evidence="2" id="KW-1185">Reference proteome</keyword>
<accession>A0A4Q1C6Q6</accession>